<keyword evidence="4 7" id="KW-0202">Cytokine</keyword>
<evidence type="ECO:0000256" key="6">
    <source>
        <dbReference type="ARBA" id="ARBA00022729"/>
    </source>
</evidence>
<evidence type="ECO:0000256" key="4">
    <source>
        <dbReference type="ARBA" id="ARBA00022514"/>
    </source>
</evidence>
<dbReference type="PANTHER" id="PTHR48482:SF3">
    <property type="entry name" value="INTERLEUKIN-19"/>
    <property type="match status" value="1"/>
</dbReference>
<comment type="subunit">
    <text evidence="3">Homodimer. Interacts with IL10RA and IL10RB.</text>
</comment>
<protein>
    <recommendedName>
        <fullName evidence="7">Interleukin family protein</fullName>
    </recommendedName>
</protein>
<dbReference type="Pfam" id="PF00726">
    <property type="entry name" value="IL10"/>
    <property type="match status" value="1"/>
</dbReference>
<dbReference type="EMBL" id="JAYMGO010000011">
    <property type="protein sequence ID" value="KAL1265685.1"/>
    <property type="molecule type" value="Genomic_DNA"/>
</dbReference>
<reference evidence="8 9" key="1">
    <citation type="submission" date="2023-09" db="EMBL/GenBank/DDBJ databases">
        <authorList>
            <person name="Wang M."/>
        </authorList>
    </citation>
    <scope>NUCLEOTIDE SEQUENCE [LARGE SCALE GENOMIC DNA]</scope>
    <source>
        <strain evidence="8">GT-2023</strain>
        <tissue evidence="8">Liver</tissue>
    </source>
</reference>
<comment type="caution">
    <text evidence="8">The sequence shown here is derived from an EMBL/GenBank/DDBJ whole genome shotgun (WGS) entry which is preliminary data.</text>
</comment>
<dbReference type="Proteomes" id="UP001558613">
    <property type="component" value="Unassembled WGS sequence"/>
</dbReference>
<evidence type="ECO:0000256" key="3">
    <source>
        <dbReference type="ARBA" id="ARBA00011144"/>
    </source>
</evidence>
<keyword evidence="9" id="KW-1185">Reference proteome</keyword>
<evidence type="ECO:0000256" key="5">
    <source>
        <dbReference type="ARBA" id="ARBA00022525"/>
    </source>
</evidence>
<keyword evidence="5 7" id="KW-0964">Secreted</keyword>
<evidence type="ECO:0000313" key="9">
    <source>
        <dbReference type="Proteomes" id="UP001558613"/>
    </source>
</evidence>
<evidence type="ECO:0000256" key="2">
    <source>
        <dbReference type="ARBA" id="ARBA00008813"/>
    </source>
</evidence>
<keyword evidence="6 7" id="KW-0732">Signal</keyword>
<name>A0ABR3MM32_9TELE</name>
<evidence type="ECO:0000256" key="1">
    <source>
        <dbReference type="ARBA" id="ARBA00004613"/>
    </source>
</evidence>
<dbReference type="InterPro" id="IPR020443">
    <property type="entry name" value="IL-10/19/20/24/26"/>
</dbReference>
<dbReference type="PRINTS" id="PR01294">
    <property type="entry name" value="INTRLEUKIN10"/>
</dbReference>
<organism evidence="8 9">
    <name type="scientific">Cirrhinus molitorella</name>
    <name type="common">mud carp</name>
    <dbReference type="NCBI Taxonomy" id="172907"/>
    <lineage>
        <taxon>Eukaryota</taxon>
        <taxon>Metazoa</taxon>
        <taxon>Chordata</taxon>
        <taxon>Craniata</taxon>
        <taxon>Vertebrata</taxon>
        <taxon>Euteleostomi</taxon>
        <taxon>Actinopterygii</taxon>
        <taxon>Neopterygii</taxon>
        <taxon>Teleostei</taxon>
        <taxon>Ostariophysi</taxon>
        <taxon>Cypriniformes</taxon>
        <taxon>Cyprinidae</taxon>
        <taxon>Labeoninae</taxon>
        <taxon>Labeonini</taxon>
        <taxon>Cirrhinus</taxon>
    </lineage>
</organism>
<evidence type="ECO:0000256" key="7">
    <source>
        <dbReference type="RuleBase" id="RU368043"/>
    </source>
</evidence>
<dbReference type="SUPFAM" id="SSF47266">
    <property type="entry name" value="4-helical cytokines"/>
    <property type="match status" value="2"/>
</dbReference>
<dbReference type="InterPro" id="IPR009079">
    <property type="entry name" value="4_helix_cytokine-like_core"/>
</dbReference>
<comment type="function">
    <text evidence="7">Immune regulatory cytokine.</text>
</comment>
<proteinExistence type="inferred from homology"/>
<accession>A0ABR3MM32</accession>
<gene>
    <name evidence="8" type="ORF">QQF64_003712</name>
</gene>
<evidence type="ECO:0000313" key="8">
    <source>
        <dbReference type="EMBL" id="KAL1265685.1"/>
    </source>
</evidence>
<comment type="subcellular location">
    <subcellularLocation>
        <location evidence="1 7">Secreted</location>
    </subcellularLocation>
</comment>
<comment type="similarity">
    <text evidence="2 7">Belongs to the IL-10 family.</text>
</comment>
<sequence length="273" mass="31784">MKSSFSIHAMFVCTVLCGLWDTVEGRQLHFGSCKVNIHTHELRHHFQHIRQNMLSVDHHKGIKLLRKDVMNSLQATESCCFLRQLLHFYMDKVFINYTSSHSLHRRTTSVLANSFLSITKDLRVCHANAHCECNEDAKQKLTTIQTTYDKESNDDLEPLLNENVQQNINSPYGCHVMNEILRFYLDTILPTAVQKSHLQSKTPIDSIGNIFQDLKRDMLKCRNYFSCQNPFEFASIKNSYEKMKEKGVSKAMGELDMLFKYIEQYLASKRVKH</sequence>
<dbReference type="PANTHER" id="PTHR48482">
    <property type="entry name" value="INTERLEUKIN-19-RELATED"/>
    <property type="match status" value="1"/>
</dbReference>
<feature type="chain" id="PRO_5044995067" description="Interleukin family protein" evidence="7">
    <location>
        <begin position="26"/>
        <end position="273"/>
    </location>
</feature>
<feature type="signal peptide" evidence="7">
    <location>
        <begin position="1"/>
        <end position="25"/>
    </location>
</feature>
<dbReference type="InterPro" id="IPR000098">
    <property type="entry name" value="IL-10"/>
</dbReference>
<dbReference type="SMART" id="SM00188">
    <property type="entry name" value="IL10"/>
    <property type="match status" value="1"/>
</dbReference>
<dbReference type="Gene3D" id="1.20.1250.10">
    <property type="match status" value="2"/>
</dbReference>